<dbReference type="Pfam" id="PF09719">
    <property type="entry name" value="C_GCAxxG_C_C"/>
    <property type="match status" value="1"/>
</dbReference>
<reference evidence="1" key="1">
    <citation type="submission" date="2019-04" db="EMBL/GenBank/DDBJ databases">
        <title>Evolution of Biomass-Degrading Anaerobic Consortia Revealed by Metagenomics.</title>
        <authorList>
            <person name="Peng X."/>
        </authorList>
    </citation>
    <scope>NUCLEOTIDE SEQUENCE</scope>
    <source>
        <strain evidence="1">SIG14</strain>
    </source>
</reference>
<protein>
    <submittedName>
        <fullName evidence="1">C_GCAxxG_C_C family protein</fullName>
    </submittedName>
</protein>
<dbReference type="Proteomes" id="UP000732619">
    <property type="component" value="Unassembled WGS sequence"/>
</dbReference>
<evidence type="ECO:0000313" key="2">
    <source>
        <dbReference type="Proteomes" id="UP000732619"/>
    </source>
</evidence>
<sequence>MSHKSVALKLFEEKFHCSQAVFAAFSEEYGISKEDALKIGGCFGSGMRKGEVCGACTGALMVLGLKYGKSRIDDMDSKIKSDEVCDRFLDEFKKENGSYICNTLLGCDISTEEGIQYALDNNLFTEFCPKMVESAVIITEKILEEY</sequence>
<dbReference type="EMBL" id="SUTG01000092">
    <property type="protein sequence ID" value="MBE6513426.1"/>
    <property type="molecule type" value="Genomic_DNA"/>
</dbReference>
<gene>
    <name evidence="1" type="ORF">E7Z75_09870</name>
</gene>
<name>A0A8T3VZQ8_METOL</name>
<dbReference type="NCBIfam" id="TIGR01909">
    <property type="entry name" value="C_GCAxxG_C_C"/>
    <property type="match status" value="1"/>
</dbReference>
<comment type="caution">
    <text evidence="1">The sequence shown here is derived from an EMBL/GenBank/DDBJ whole genome shotgun (WGS) entry which is preliminary data.</text>
</comment>
<accession>A0A8T3VZQ8</accession>
<dbReference type="InterPro" id="IPR010181">
    <property type="entry name" value="CGCAxxGCC_motif"/>
</dbReference>
<organism evidence="1 2">
    <name type="scientific">Methanobrevibacter olleyae</name>
    <dbReference type="NCBI Taxonomy" id="294671"/>
    <lineage>
        <taxon>Archaea</taxon>
        <taxon>Methanobacteriati</taxon>
        <taxon>Methanobacteriota</taxon>
        <taxon>Methanomada group</taxon>
        <taxon>Methanobacteria</taxon>
        <taxon>Methanobacteriales</taxon>
        <taxon>Methanobacteriaceae</taxon>
        <taxon>Methanobrevibacter</taxon>
    </lineage>
</organism>
<proteinExistence type="predicted"/>
<evidence type="ECO:0000313" key="1">
    <source>
        <dbReference type="EMBL" id="MBE6513426.1"/>
    </source>
</evidence>
<dbReference type="AlphaFoldDB" id="A0A8T3VZQ8"/>